<comment type="caution">
    <text evidence="2">The sequence shown here is derived from an EMBL/GenBank/DDBJ whole genome shotgun (WGS) entry which is preliminary data.</text>
</comment>
<dbReference type="InterPro" id="IPR010730">
    <property type="entry name" value="HET"/>
</dbReference>
<dbReference type="PANTHER" id="PTHR33112:SF10">
    <property type="entry name" value="TOL"/>
    <property type="match status" value="1"/>
</dbReference>
<evidence type="ECO:0000259" key="1">
    <source>
        <dbReference type="Pfam" id="PF06985"/>
    </source>
</evidence>
<feature type="domain" description="Heterokaryon incompatibility" evidence="1">
    <location>
        <begin position="197"/>
        <end position="345"/>
    </location>
</feature>
<protein>
    <recommendedName>
        <fullName evidence="1">Heterokaryon incompatibility domain-containing protein</fullName>
    </recommendedName>
</protein>
<organism evidence="2 3">
    <name type="scientific">Coleophoma cylindrospora</name>
    <dbReference type="NCBI Taxonomy" id="1849047"/>
    <lineage>
        <taxon>Eukaryota</taxon>
        <taxon>Fungi</taxon>
        <taxon>Dikarya</taxon>
        <taxon>Ascomycota</taxon>
        <taxon>Pezizomycotina</taxon>
        <taxon>Leotiomycetes</taxon>
        <taxon>Helotiales</taxon>
        <taxon>Dermateaceae</taxon>
        <taxon>Coleophoma</taxon>
    </lineage>
</organism>
<reference evidence="2 3" key="1">
    <citation type="journal article" date="2018" name="IMA Fungus">
        <title>IMA Genome-F 9: Draft genome sequence of Annulohypoxylon stygium, Aspergillus mulundensis, Berkeleyomyces basicola (syn. Thielaviopsis basicola), Ceratocystis smalleyi, two Cercospora beticola strains, Coleophoma cylindrospora, Fusarium fracticaudum, Phialophora cf. hyalina, and Morchella septimelata.</title>
        <authorList>
            <person name="Wingfield B.D."/>
            <person name="Bills G.F."/>
            <person name="Dong Y."/>
            <person name="Huang W."/>
            <person name="Nel W.J."/>
            <person name="Swalarsk-Parry B.S."/>
            <person name="Vaghefi N."/>
            <person name="Wilken P.M."/>
            <person name="An Z."/>
            <person name="de Beer Z.W."/>
            <person name="De Vos L."/>
            <person name="Chen L."/>
            <person name="Duong T.A."/>
            <person name="Gao Y."/>
            <person name="Hammerbacher A."/>
            <person name="Kikkert J.R."/>
            <person name="Li Y."/>
            <person name="Li H."/>
            <person name="Li K."/>
            <person name="Li Q."/>
            <person name="Liu X."/>
            <person name="Ma X."/>
            <person name="Naidoo K."/>
            <person name="Pethybridge S.J."/>
            <person name="Sun J."/>
            <person name="Steenkamp E.T."/>
            <person name="van der Nest M.A."/>
            <person name="van Wyk S."/>
            <person name="Wingfield M.J."/>
            <person name="Xiong C."/>
            <person name="Yue Q."/>
            <person name="Zhang X."/>
        </authorList>
    </citation>
    <scope>NUCLEOTIDE SEQUENCE [LARGE SCALE GENOMIC DNA]</scope>
    <source>
        <strain evidence="2 3">BP6252</strain>
    </source>
</reference>
<dbReference type="STRING" id="1849047.A0A3D8RSH4"/>
<dbReference type="OrthoDB" id="5362512at2759"/>
<name>A0A3D8RSH4_9HELO</name>
<evidence type="ECO:0000313" key="3">
    <source>
        <dbReference type="Proteomes" id="UP000256645"/>
    </source>
</evidence>
<accession>A0A3D8RSH4</accession>
<proteinExistence type="predicted"/>
<gene>
    <name evidence="2" type="ORF">BP6252_04971</name>
</gene>
<keyword evidence="3" id="KW-1185">Reference proteome</keyword>
<sequence>MLCSACARIFSGEQVCEQQWPWPIHHIDLASFRAAIAFDCTLCLQLFGSLEKAGFSDLDPIARLQEEDNQKFSRWMLNTPRDIWDGVTYNLVISVRVQKNSSSYPDFDMRRCLVRHEDFDGPRFAILKSSSITTDSESSWDQATEWYTSCLQNHPSCGADRAPTPYLPTRIIDVSSIADNIKLAVPGTGGKETSGSYATLSHCWGTVRPLQLLQSNIDDFKNGIAMENLPKTFIQAIEIVRRLQIPFIWIDSLCIIQDSLKDWQKESALMDHVYSRGIINIMATDSRDSTEGLFRDRKPGQVEHIMVATSWDRMKSETFHIMDDDYWNSELGIAPLNQRGWVLQERNLAPRSLHFGRFQLYWECREVAASEAYPDGVPSLMEYGIQDPKIVTPVVYLSRFDQKYNTQTLEQAGYNLWYRLVERYSRTSLSKPSDKLVAISGIARRLSVALGDTYIAGLWIKDLPSGLLWESRELIYDPNPIKPYRPDVNRAPTWSWASIEGLLSYSNSSTGGNVRNLIELEEVNITPVTGHDIYGQLADGYIRFKGTLMKARLKRTDMTKTDNTWLELAIKGERNSASICLDVPGLPQRQMSVVFLPVVQDDDSSSKIHDYIRGLLLKAADNHPQGWYTRLGTVSIEAHSPLWSVVIEEIKNPSQKHQKLSCGEQLGKIVLI</sequence>
<dbReference type="Proteomes" id="UP000256645">
    <property type="component" value="Unassembled WGS sequence"/>
</dbReference>
<dbReference type="AlphaFoldDB" id="A0A3D8RSH4"/>
<dbReference type="PANTHER" id="PTHR33112">
    <property type="entry name" value="DOMAIN PROTEIN, PUTATIVE-RELATED"/>
    <property type="match status" value="1"/>
</dbReference>
<evidence type="ECO:0000313" key="2">
    <source>
        <dbReference type="EMBL" id="RDW76918.1"/>
    </source>
</evidence>
<dbReference type="EMBL" id="PDLM01000005">
    <property type="protein sequence ID" value="RDW76918.1"/>
    <property type="molecule type" value="Genomic_DNA"/>
</dbReference>
<dbReference type="Pfam" id="PF06985">
    <property type="entry name" value="HET"/>
    <property type="match status" value="1"/>
</dbReference>